<organism evidence="2 3">
    <name type="scientific">Rhizophagus irregularis</name>
    <dbReference type="NCBI Taxonomy" id="588596"/>
    <lineage>
        <taxon>Eukaryota</taxon>
        <taxon>Fungi</taxon>
        <taxon>Fungi incertae sedis</taxon>
        <taxon>Mucoromycota</taxon>
        <taxon>Glomeromycotina</taxon>
        <taxon>Glomeromycetes</taxon>
        <taxon>Glomerales</taxon>
        <taxon>Glomeraceae</taxon>
        <taxon>Rhizophagus</taxon>
    </lineage>
</organism>
<dbReference type="AlphaFoldDB" id="A0A915Z5A2"/>
<gene>
    <name evidence="2" type="ORF">CHRIB12_LOCUS8633</name>
</gene>
<keyword evidence="1" id="KW-1133">Transmembrane helix</keyword>
<reference evidence="2" key="1">
    <citation type="submission" date="2020-05" db="EMBL/GenBank/DDBJ databases">
        <authorList>
            <person name="Rincon C."/>
            <person name="Sanders R I."/>
            <person name="Robbins C."/>
            <person name="Chaturvedi A."/>
        </authorList>
    </citation>
    <scope>NUCLEOTIDE SEQUENCE</scope>
    <source>
        <strain evidence="2">CHB12</strain>
    </source>
</reference>
<dbReference type="Proteomes" id="UP000684084">
    <property type="component" value="Unassembled WGS sequence"/>
</dbReference>
<evidence type="ECO:0000256" key="1">
    <source>
        <dbReference type="SAM" id="Phobius"/>
    </source>
</evidence>
<accession>A0A915Z5A2</accession>
<feature type="transmembrane region" description="Helical" evidence="1">
    <location>
        <begin position="81"/>
        <end position="103"/>
    </location>
</feature>
<keyword evidence="1" id="KW-0812">Transmembrane</keyword>
<comment type="caution">
    <text evidence="2">The sequence shown here is derived from an EMBL/GenBank/DDBJ whole genome shotgun (WGS) entry which is preliminary data.</text>
</comment>
<sequence>MTERSGQSFSRLIGMQEVRKERVSSLGTAILVTTENAKDTEKCEDAERTVSSFRIVIGNRSKWEVGVYGSGVFILIKKRSLLFASVPILGFGYIGFGFSFWVLDRYRLLFYRYRLWLLHGTLDRLLDVGLISGLDSWMLDRCWLRFFNLGRDSMK</sequence>
<dbReference type="EMBL" id="CAGKOT010000016">
    <property type="protein sequence ID" value="CAB5361333.1"/>
    <property type="molecule type" value="Genomic_DNA"/>
</dbReference>
<keyword evidence="1" id="KW-0472">Membrane</keyword>
<dbReference type="VEuPathDB" id="FungiDB:RhiirFUN_019000"/>
<protein>
    <recommendedName>
        <fullName evidence="4">Transmembrane protein</fullName>
    </recommendedName>
</protein>
<evidence type="ECO:0000313" key="2">
    <source>
        <dbReference type="EMBL" id="CAB5361333.1"/>
    </source>
</evidence>
<dbReference type="OrthoDB" id="10568725at2759"/>
<evidence type="ECO:0000313" key="3">
    <source>
        <dbReference type="Proteomes" id="UP000684084"/>
    </source>
</evidence>
<name>A0A915Z5A2_9GLOM</name>
<proteinExistence type="predicted"/>
<evidence type="ECO:0008006" key="4">
    <source>
        <dbReference type="Google" id="ProtNLM"/>
    </source>
</evidence>